<feature type="compositionally biased region" description="Low complexity" evidence="1">
    <location>
        <begin position="52"/>
        <end position="64"/>
    </location>
</feature>
<name>A0A0G4I7Z0_9ALVE</name>
<gene>
    <name evidence="2" type="ORF">Cvel_11803</name>
</gene>
<proteinExistence type="predicted"/>
<feature type="region of interest" description="Disordered" evidence="1">
    <location>
        <begin position="232"/>
        <end position="263"/>
    </location>
</feature>
<feature type="region of interest" description="Disordered" evidence="1">
    <location>
        <begin position="305"/>
        <end position="328"/>
    </location>
</feature>
<dbReference type="VEuPathDB" id="CryptoDB:Cvel_11803"/>
<evidence type="ECO:0000313" key="2">
    <source>
        <dbReference type="EMBL" id="CEM53225.1"/>
    </source>
</evidence>
<accession>A0A0G4I7Z0</accession>
<sequence>MASACRASLRPRTFTFPRAPRFNSGAPPVSTESVWFLSSPTHQPQPGTLEATSPSPTSRSRGGSMTARGSEAGGGWRLPLATSRLSALDEQFGPSTATMWKDVSKRLGASGHLRDHLREMAGKRRETEVKRKAAEALKFIEMHRAQQTLERYLDETGGMDSMPMPMPMPMQAEDAERERAYAHPSHLPSHSCRANTQTVQTVVDVPVIPSLSVQEQNDTRKVLARLGYEDPGLDAPSSIQEGRSQHPLSSVPSHQSLSFARPEGAAWQGDTLDLPGGLVDTRHQATSTSSLLSMCKEVERQGLTEAAGGTSQSPGGVPVSPPGEGEGYHTVVVRSSVGVSGPGPSAGVGVGTGNLWSLPSPLSLDVRVVRGETGEEKQSKVGQAE</sequence>
<reference evidence="2" key="1">
    <citation type="submission" date="2014-11" db="EMBL/GenBank/DDBJ databases">
        <authorList>
            <person name="Otto D Thomas"/>
            <person name="Naeem Raeece"/>
        </authorList>
    </citation>
    <scope>NUCLEOTIDE SEQUENCE</scope>
</reference>
<feature type="compositionally biased region" description="Polar residues" evidence="1">
    <location>
        <begin position="237"/>
        <end position="258"/>
    </location>
</feature>
<protein>
    <submittedName>
        <fullName evidence="2">Uncharacterized protein</fullName>
    </submittedName>
</protein>
<evidence type="ECO:0000256" key="1">
    <source>
        <dbReference type="SAM" id="MobiDB-lite"/>
    </source>
</evidence>
<dbReference type="EMBL" id="CDMZ01005565">
    <property type="protein sequence ID" value="CEM53225.1"/>
    <property type="molecule type" value="Genomic_DNA"/>
</dbReference>
<feature type="region of interest" description="Disordered" evidence="1">
    <location>
        <begin position="38"/>
        <end position="76"/>
    </location>
</feature>
<organism evidence="2">
    <name type="scientific">Chromera velia CCMP2878</name>
    <dbReference type="NCBI Taxonomy" id="1169474"/>
    <lineage>
        <taxon>Eukaryota</taxon>
        <taxon>Sar</taxon>
        <taxon>Alveolata</taxon>
        <taxon>Colpodellida</taxon>
        <taxon>Chromeraceae</taxon>
        <taxon>Chromera</taxon>
    </lineage>
</organism>
<dbReference type="AlphaFoldDB" id="A0A0G4I7Z0"/>